<dbReference type="Proteomes" id="UP001596297">
    <property type="component" value="Unassembled WGS sequence"/>
</dbReference>
<keyword evidence="3" id="KW-1185">Reference proteome</keyword>
<evidence type="ECO:0000313" key="3">
    <source>
        <dbReference type="Proteomes" id="UP001596297"/>
    </source>
</evidence>
<organism evidence="2 3">
    <name type="scientific">Deinococcus lacus</name>
    <dbReference type="NCBI Taxonomy" id="392561"/>
    <lineage>
        <taxon>Bacteria</taxon>
        <taxon>Thermotogati</taxon>
        <taxon>Deinococcota</taxon>
        <taxon>Deinococci</taxon>
        <taxon>Deinococcales</taxon>
        <taxon>Deinococcaceae</taxon>
        <taxon>Deinococcus</taxon>
    </lineage>
</organism>
<gene>
    <name evidence="2" type="ORF">ACFP81_13980</name>
</gene>
<accession>A0ABW1YF46</accession>
<evidence type="ECO:0000313" key="2">
    <source>
        <dbReference type="EMBL" id="MFC6593002.1"/>
    </source>
</evidence>
<feature type="signal peptide" evidence="1">
    <location>
        <begin position="1"/>
        <end position="19"/>
    </location>
</feature>
<comment type="caution">
    <text evidence="2">The sequence shown here is derived from an EMBL/GenBank/DDBJ whole genome shotgun (WGS) entry which is preliminary data.</text>
</comment>
<feature type="chain" id="PRO_5046714433" description="Lipoprotein" evidence="1">
    <location>
        <begin position="20"/>
        <end position="220"/>
    </location>
</feature>
<dbReference type="RefSeq" id="WP_380084118.1">
    <property type="nucleotide sequence ID" value="NZ_JBHSWD010000003.1"/>
</dbReference>
<dbReference type="EMBL" id="JBHSWD010000003">
    <property type="protein sequence ID" value="MFC6593002.1"/>
    <property type="molecule type" value="Genomic_DNA"/>
</dbReference>
<keyword evidence="1" id="KW-0732">Signal</keyword>
<proteinExistence type="predicted"/>
<sequence length="220" mass="23481">MKRLFPTLPALLVFGPALLSGCQGPSSPAIDGPEVPGKLHLLETSADDIKLTPWTTPTTLTYSSSDQVLGTTPVAADGTFKFRLPMQLPSGEGENIFAEFLKPLPGLECTEVRPLTAISQLKSVSPLRMTVPGPANQPVDIANVMVPTETLGLSAGSYIFVKGAVPVQGERLCQTSENGLTVRFRFVVDLQLKEGWNTVVEHVTFDPVAGEQAVRLTTAP</sequence>
<protein>
    <recommendedName>
        <fullName evidence="4">Lipoprotein</fullName>
    </recommendedName>
</protein>
<evidence type="ECO:0000256" key="1">
    <source>
        <dbReference type="SAM" id="SignalP"/>
    </source>
</evidence>
<name>A0ABW1YF46_9DEIO</name>
<reference evidence="3" key="1">
    <citation type="journal article" date="2019" name="Int. J. Syst. Evol. Microbiol.">
        <title>The Global Catalogue of Microorganisms (GCM) 10K type strain sequencing project: providing services to taxonomists for standard genome sequencing and annotation.</title>
        <authorList>
            <consortium name="The Broad Institute Genomics Platform"/>
            <consortium name="The Broad Institute Genome Sequencing Center for Infectious Disease"/>
            <person name="Wu L."/>
            <person name="Ma J."/>
        </authorList>
    </citation>
    <scope>NUCLEOTIDE SEQUENCE [LARGE SCALE GENOMIC DNA]</scope>
    <source>
        <strain evidence="3">CGMCC 1.15772</strain>
    </source>
</reference>
<evidence type="ECO:0008006" key="4">
    <source>
        <dbReference type="Google" id="ProtNLM"/>
    </source>
</evidence>
<dbReference type="PROSITE" id="PS51257">
    <property type="entry name" value="PROKAR_LIPOPROTEIN"/>
    <property type="match status" value="1"/>
</dbReference>